<dbReference type="Pfam" id="PF00563">
    <property type="entry name" value="EAL"/>
    <property type="match status" value="1"/>
</dbReference>
<evidence type="ECO:0000259" key="2">
    <source>
        <dbReference type="PROSITE" id="PS50883"/>
    </source>
</evidence>
<dbReference type="GO" id="GO:0071111">
    <property type="term" value="F:cyclic-guanylate-specific phosphodiesterase activity"/>
    <property type="evidence" value="ECO:0007669"/>
    <property type="project" value="InterPro"/>
</dbReference>
<evidence type="ECO:0000313" key="3">
    <source>
        <dbReference type="EMBL" id="GEA80607.1"/>
    </source>
</evidence>
<dbReference type="InterPro" id="IPR035919">
    <property type="entry name" value="EAL_sf"/>
</dbReference>
<dbReference type="AlphaFoldDB" id="A0A4Y3K9F4"/>
<dbReference type="EMBL" id="BJLP01000013">
    <property type="protein sequence ID" value="GEA80607.1"/>
    <property type="molecule type" value="Genomic_DNA"/>
</dbReference>
<comment type="caution">
    <text evidence="3">The sequence shown here is derived from an EMBL/GenBank/DDBJ whole genome shotgun (WGS) entry which is preliminary data.</text>
</comment>
<evidence type="ECO:0000313" key="4">
    <source>
        <dbReference type="Proteomes" id="UP000315842"/>
    </source>
</evidence>
<name>A0A4Y3K9F4_CELUD</name>
<protein>
    <recommendedName>
        <fullName evidence="2">EAL domain-containing protein</fullName>
    </recommendedName>
</protein>
<dbReference type="InterPro" id="IPR001633">
    <property type="entry name" value="EAL_dom"/>
</dbReference>
<gene>
    <name evidence="3" type="ORF">CUD01_10510</name>
</gene>
<dbReference type="Proteomes" id="UP000315842">
    <property type="component" value="Unassembled WGS sequence"/>
</dbReference>
<dbReference type="SUPFAM" id="SSF141868">
    <property type="entry name" value="EAL domain-like"/>
    <property type="match status" value="1"/>
</dbReference>
<accession>A0A4Y3K9F4</accession>
<organism evidence="3 4">
    <name type="scientific">Cellulomonas uda</name>
    <dbReference type="NCBI Taxonomy" id="1714"/>
    <lineage>
        <taxon>Bacteria</taxon>
        <taxon>Bacillati</taxon>
        <taxon>Actinomycetota</taxon>
        <taxon>Actinomycetes</taxon>
        <taxon>Micrococcales</taxon>
        <taxon>Cellulomonadaceae</taxon>
        <taxon>Cellulomonas</taxon>
    </lineage>
</organism>
<evidence type="ECO:0000256" key="1">
    <source>
        <dbReference type="SAM" id="MobiDB-lite"/>
    </source>
</evidence>
<reference evidence="3 4" key="1">
    <citation type="submission" date="2019-06" db="EMBL/GenBank/DDBJ databases">
        <title>Whole genome shotgun sequence of Cellulomonas uda NBRC 3747.</title>
        <authorList>
            <person name="Hosoyama A."/>
            <person name="Uohara A."/>
            <person name="Ohji S."/>
            <person name="Ichikawa N."/>
        </authorList>
    </citation>
    <scope>NUCLEOTIDE SEQUENCE [LARGE SCALE GENOMIC DNA]</scope>
    <source>
        <strain evidence="3 4">NBRC 3747</strain>
    </source>
</reference>
<dbReference type="PANTHER" id="PTHR33121">
    <property type="entry name" value="CYCLIC DI-GMP PHOSPHODIESTERASE PDEF"/>
    <property type="match status" value="1"/>
</dbReference>
<proteinExistence type="predicted"/>
<dbReference type="RefSeq" id="WP_094180373.1">
    <property type="nucleotide sequence ID" value="NZ_BJLP01000013.1"/>
</dbReference>
<feature type="compositionally biased region" description="Low complexity" evidence="1">
    <location>
        <begin position="1"/>
        <end position="10"/>
    </location>
</feature>
<feature type="region of interest" description="Disordered" evidence="1">
    <location>
        <begin position="1"/>
        <end position="24"/>
    </location>
</feature>
<dbReference type="InterPro" id="IPR050706">
    <property type="entry name" value="Cyclic-di-GMP_PDE-like"/>
</dbReference>
<keyword evidence="4" id="KW-1185">Reference proteome</keyword>
<dbReference type="PANTHER" id="PTHR33121:SF70">
    <property type="entry name" value="SIGNALING PROTEIN YKOW"/>
    <property type="match status" value="1"/>
</dbReference>
<dbReference type="SMART" id="SM00052">
    <property type="entry name" value="EAL"/>
    <property type="match status" value="1"/>
</dbReference>
<dbReference type="Gene3D" id="3.20.20.450">
    <property type="entry name" value="EAL domain"/>
    <property type="match status" value="1"/>
</dbReference>
<sequence>MSPSTSASRPSTPPQVARQPIWSPGGDLHGYELLYRRPDGTPAGVDHWDEGRQEDATEAVLGRIPTMDLHDTLAFVNVTRGYLVDSRTLPPHRDRLVLEVVETVPADDAALAGLTRLRSAGYRLAIDDFTATAAQLAMLPWADYVKIDCRDLVRHGSALVELARSTGAQVVAERVSDAALVDHCVAWGFDLLQGDILGPAATML</sequence>
<dbReference type="PROSITE" id="PS50883">
    <property type="entry name" value="EAL"/>
    <property type="match status" value="1"/>
</dbReference>
<feature type="domain" description="EAL" evidence="2">
    <location>
        <begin position="1"/>
        <end position="204"/>
    </location>
</feature>